<accession>A0A5A9P8L3</accession>
<dbReference type="AlphaFoldDB" id="A0A5A9P8L3"/>
<evidence type="ECO:0000256" key="1">
    <source>
        <dbReference type="SAM" id="MobiDB-lite"/>
    </source>
</evidence>
<feature type="compositionally biased region" description="Polar residues" evidence="1">
    <location>
        <begin position="167"/>
        <end position="177"/>
    </location>
</feature>
<dbReference type="Proteomes" id="UP000324632">
    <property type="component" value="Chromosome 9"/>
</dbReference>
<feature type="region of interest" description="Disordered" evidence="1">
    <location>
        <begin position="299"/>
        <end position="374"/>
    </location>
</feature>
<evidence type="ECO:0000313" key="3">
    <source>
        <dbReference type="Proteomes" id="UP000324632"/>
    </source>
</evidence>
<evidence type="ECO:0000313" key="2">
    <source>
        <dbReference type="EMBL" id="KAA0717146.1"/>
    </source>
</evidence>
<name>A0A5A9P8L3_9TELE</name>
<organism evidence="2 3">
    <name type="scientific">Triplophysa tibetana</name>
    <dbReference type="NCBI Taxonomy" id="1572043"/>
    <lineage>
        <taxon>Eukaryota</taxon>
        <taxon>Metazoa</taxon>
        <taxon>Chordata</taxon>
        <taxon>Craniata</taxon>
        <taxon>Vertebrata</taxon>
        <taxon>Euteleostomi</taxon>
        <taxon>Actinopterygii</taxon>
        <taxon>Neopterygii</taxon>
        <taxon>Teleostei</taxon>
        <taxon>Ostariophysi</taxon>
        <taxon>Cypriniformes</taxon>
        <taxon>Nemacheilidae</taxon>
        <taxon>Triplophysa</taxon>
    </lineage>
</organism>
<dbReference type="PANTHER" id="PTHR24168">
    <property type="entry name" value="KN MOTIF AND ANKYRIN REPEAT DOMAIN-CONTAINING"/>
    <property type="match status" value="1"/>
</dbReference>
<feature type="region of interest" description="Disordered" evidence="1">
    <location>
        <begin position="27"/>
        <end position="55"/>
    </location>
</feature>
<comment type="caution">
    <text evidence="2">The sequence shown here is derived from an EMBL/GenBank/DDBJ whole genome shotgun (WGS) entry which is preliminary data.</text>
</comment>
<feature type="compositionally biased region" description="Polar residues" evidence="1">
    <location>
        <begin position="360"/>
        <end position="371"/>
    </location>
</feature>
<dbReference type="EMBL" id="SOYY01000009">
    <property type="protein sequence ID" value="KAA0717146.1"/>
    <property type="molecule type" value="Genomic_DNA"/>
</dbReference>
<dbReference type="GO" id="GO:0005856">
    <property type="term" value="C:cytoskeleton"/>
    <property type="evidence" value="ECO:0007669"/>
    <property type="project" value="TreeGrafter"/>
</dbReference>
<protein>
    <submittedName>
        <fullName evidence="2">KN motif and ankyrin repeat domain-containing protein 1</fullName>
    </submittedName>
</protein>
<dbReference type="GO" id="GO:0030837">
    <property type="term" value="P:negative regulation of actin filament polymerization"/>
    <property type="evidence" value="ECO:0007669"/>
    <property type="project" value="InterPro"/>
</dbReference>
<gene>
    <name evidence="2" type="ORF">E1301_Tti014391</name>
</gene>
<dbReference type="GO" id="GO:0005737">
    <property type="term" value="C:cytoplasm"/>
    <property type="evidence" value="ECO:0007669"/>
    <property type="project" value="TreeGrafter"/>
</dbReference>
<sequence>MQHLTQTTPNPVVEKTLMETCNRLENEKGSGALETHPRRRLASFSGLGSSGTQSPYTSLSGLNQIRTQCIYKDTKLMLLDPPSQGPLLVGSSHRISPLNSGQASPVSSVSPLHLQLVRDHMATALERLKHLEEQVKVIPVQQVKISVLQEEKRQLYALIKNQDDQQSDGVKNSNESSADMDGLEHSDLSVLTEFKQLSVEMQLLEKKIQDAHLETQQFSGLGKNVLKSIAVGNDFYEGETKSVSISATETMLGVASDKEVESELQQKDIQLLTDRIQMLEAQLKDAMLKAEMGRLRSELREAEARNRSDKSSTAQPQVKSISIQTRSQTQTLAVGNHTHLVKSSDGEGPEQVSVGVGVSCTPTMTSVSSGPDTPMEEWEVHRRVERKDQCVGSISVPTCYQGMVTLEMLEKRNVSCQTVGSVDRMLNVNVVKSLASKGTVTDTVRSSDFSVMVVPQTTSQRTSTPVCTVSRSTSTLQACVSEASTNTKHKLTRGRHTNTPHATTRSLAVGDGKVCDRVSAVQMRSVSVGTLAFLERNVTPGLPKVMTRDIGVGLTNITENVLIGLRTRNIACGPSQLPDPVKTRSIGVEVGDGRIRDAEGHMYPQLEPGLDHYIDRMQRLLKEQQDLLTHSQPGSKDEVTVQYHGHVDTQVVGNSVFCKNCCKWFVM</sequence>
<proteinExistence type="predicted"/>
<feature type="compositionally biased region" description="Basic and acidic residues" evidence="1">
    <location>
        <begin position="299"/>
        <end position="310"/>
    </location>
</feature>
<dbReference type="PANTHER" id="PTHR24168:SF19">
    <property type="entry name" value="KN MOTIF AND ANKYRIN REPEAT DOMAIN-CONTAINING PROTEIN 1"/>
    <property type="match status" value="1"/>
</dbReference>
<feature type="compositionally biased region" description="Polar residues" evidence="1">
    <location>
        <begin position="311"/>
        <end position="333"/>
    </location>
</feature>
<feature type="region of interest" description="Disordered" evidence="1">
    <location>
        <begin position="159"/>
        <end position="182"/>
    </location>
</feature>
<feature type="compositionally biased region" description="Polar residues" evidence="1">
    <location>
        <begin position="46"/>
        <end position="55"/>
    </location>
</feature>
<keyword evidence="3" id="KW-1185">Reference proteome</keyword>
<reference evidence="2 3" key="1">
    <citation type="journal article" date="2019" name="Mol. Ecol. Resour.">
        <title>Chromosome-level genome assembly of Triplophysa tibetana, a fish adapted to the harsh high-altitude environment of the Tibetan Plateau.</title>
        <authorList>
            <person name="Yang X."/>
            <person name="Liu H."/>
            <person name="Ma Z."/>
            <person name="Zou Y."/>
            <person name="Zou M."/>
            <person name="Mao Y."/>
            <person name="Li X."/>
            <person name="Wang H."/>
            <person name="Chen T."/>
            <person name="Wang W."/>
            <person name="Yang R."/>
        </authorList>
    </citation>
    <scope>NUCLEOTIDE SEQUENCE [LARGE SCALE GENOMIC DNA]</scope>
    <source>
        <strain evidence="2">TTIB1903HZAU</strain>
        <tissue evidence="2">Muscle</tissue>
    </source>
</reference>
<dbReference type="InterPro" id="IPR047184">
    <property type="entry name" value="KANK1-4"/>
</dbReference>